<reference evidence="4 5" key="1">
    <citation type="submission" date="2024-10" db="EMBL/GenBank/DDBJ databases">
        <title>Updated reference genomes for cyclostephanoid diatoms.</title>
        <authorList>
            <person name="Roberts W.R."/>
            <person name="Alverson A.J."/>
        </authorList>
    </citation>
    <scope>NUCLEOTIDE SEQUENCE [LARGE SCALE GENOMIC DNA]</scope>
    <source>
        <strain evidence="4 5">AJA232-27</strain>
    </source>
</reference>
<evidence type="ECO:0000259" key="3">
    <source>
        <dbReference type="PROSITE" id="PS50802"/>
    </source>
</evidence>
<evidence type="ECO:0000256" key="1">
    <source>
        <dbReference type="PROSITE-ProRule" id="PRU00023"/>
    </source>
</evidence>
<organism evidence="4 5">
    <name type="scientific">Discostella pseudostelligera</name>
    <dbReference type="NCBI Taxonomy" id="259834"/>
    <lineage>
        <taxon>Eukaryota</taxon>
        <taxon>Sar</taxon>
        <taxon>Stramenopiles</taxon>
        <taxon>Ochrophyta</taxon>
        <taxon>Bacillariophyta</taxon>
        <taxon>Coscinodiscophyceae</taxon>
        <taxon>Thalassiosirophycidae</taxon>
        <taxon>Stephanodiscales</taxon>
        <taxon>Stephanodiscaceae</taxon>
        <taxon>Discostella</taxon>
    </lineage>
</organism>
<feature type="compositionally biased region" description="Polar residues" evidence="2">
    <location>
        <begin position="454"/>
        <end position="465"/>
    </location>
</feature>
<evidence type="ECO:0000313" key="4">
    <source>
        <dbReference type="EMBL" id="KAL3758192.1"/>
    </source>
</evidence>
<evidence type="ECO:0000313" key="5">
    <source>
        <dbReference type="Proteomes" id="UP001530293"/>
    </source>
</evidence>
<feature type="region of interest" description="Disordered" evidence="2">
    <location>
        <begin position="568"/>
        <end position="599"/>
    </location>
</feature>
<dbReference type="InterPro" id="IPR051038">
    <property type="entry name" value="RMT2/GAMT_Mtase"/>
</dbReference>
<dbReference type="Gene3D" id="3.90.70.80">
    <property type="match status" value="1"/>
</dbReference>
<dbReference type="AlphaFoldDB" id="A0ABD3M3L3"/>
<dbReference type="PANTHER" id="PTHR32379">
    <property type="entry name" value="GUANIDINOACETATE N-METHYLTRANSFERASE"/>
    <property type="match status" value="1"/>
</dbReference>
<dbReference type="InterPro" id="IPR002110">
    <property type="entry name" value="Ankyrin_rpt"/>
</dbReference>
<feature type="repeat" description="ANK" evidence="1">
    <location>
        <begin position="489"/>
        <end position="521"/>
    </location>
</feature>
<feature type="compositionally biased region" description="Basic and acidic residues" evidence="2">
    <location>
        <begin position="421"/>
        <end position="453"/>
    </location>
</feature>
<dbReference type="PANTHER" id="PTHR32379:SF1">
    <property type="entry name" value="GUANIDINOACETATE N-METHYLTRANSFERASE"/>
    <property type="match status" value="1"/>
</dbReference>
<dbReference type="Proteomes" id="UP001530293">
    <property type="component" value="Unassembled WGS sequence"/>
</dbReference>
<gene>
    <name evidence="4" type="ORF">ACHAWU_004830</name>
</gene>
<dbReference type="InterPro" id="IPR036770">
    <property type="entry name" value="Ankyrin_rpt-contain_sf"/>
</dbReference>
<feature type="region of interest" description="Disordered" evidence="2">
    <location>
        <begin position="419"/>
        <end position="470"/>
    </location>
</feature>
<dbReference type="SUPFAM" id="SSF48403">
    <property type="entry name" value="Ankyrin repeat"/>
    <property type="match status" value="1"/>
</dbReference>
<dbReference type="SUPFAM" id="SSF54001">
    <property type="entry name" value="Cysteine proteinases"/>
    <property type="match status" value="1"/>
</dbReference>
<dbReference type="Gene3D" id="1.25.40.20">
    <property type="entry name" value="Ankyrin repeat-containing domain"/>
    <property type="match status" value="1"/>
</dbReference>
<dbReference type="Pfam" id="PF02338">
    <property type="entry name" value="OTU"/>
    <property type="match status" value="1"/>
</dbReference>
<evidence type="ECO:0000256" key="2">
    <source>
        <dbReference type="SAM" id="MobiDB-lite"/>
    </source>
</evidence>
<feature type="compositionally biased region" description="Polar residues" evidence="2">
    <location>
        <begin position="1"/>
        <end position="12"/>
    </location>
</feature>
<dbReference type="InterPro" id="IPR029063">
    <property type="entry name" value="SAM-dependent_MTases_sf"/>
</dbReference>
<dbReference type="InterPro" id="IPR003323">
    <property type="entry name" value="OTU_dom"/>
</dbReference>
<dbReference type="SMART" id="SM00248">
    <property type="entry name" value="ANK"/>
    <property type="match status" value="1"/>
</dbReference>
<dbReference type="Gene3D" id="3.40.50.150">
    <property type="entry name" value="Vaccinia Virus protein VP39"/>
    <property type="match status" value="1"/>
</dbReference>
<keyword evidence="5" id="KW-1185">Reference proteome</keyword>
<feature type="region of interest" description="Disordered" evidence="2">
    <location>
        <begin position="1"/>
        <end position="133"/>
    </location>
</feature>
<dbReference type="EMBL" id="JALLBG020000237">
    <property type="protein sequence ID" value="KAL3758192.1"/>
    <property type="molecule type" value="Genomic_DNA"/>
</dbReference>
<dbReference type="InterPro" id="IPR038765">
    <property type="entry name" value="Papain-like_cys_pep_sf"/>
</dbReference>
<dbReference type="PROSITE" id="PS50802">
    <property type="entry name" value="OTU"/>
    <property type="match status" value="1"/>
</dbReference>
<keyword evidence="1" id="KW-0040">ANK repeat</keyword>
<dbReference type="PROSITE" id="PS50088">
    <property type="entry name" value="ANK_REPEAT"/>
    <property type="match status" value="1"/>
</dbReference>
<feature type="domain" description="OTU" evidence="3">
    <location>
        <begin position="181"/>
        <end position="311"/>
    </location>
</feature>
<feature type="compositionally biased region" description="Basic and acidic residues" evidence="2">
    <location>
        <begin position="577"/>
        <end position="595"/>
    </location>
</feature>
<dbReference type="Pfam" id="PF12796">
    <property type="entry name" value="Ank_2"/>
    <property type="match status" value="1"/>
</dbReference>
<protein>
    <recommendedName>
        <fullName evidence="3">OTU domain-containing protein</fullName>
    </recommendedName>
</protein>
<name>A0ABD3M3L3_9STRA</name>
<accession>A0ABD3M3L3</accession>
<comment type="caution">
    <text evidence="4">The sequence shown here is derived from an EMBL/GenBank/DDBJ whole genome shotgun (WGS) entry which is preliminary data.</text>
</comment>
<dbReference type="PROSITE" id="PS50297">
    <property type="entry name" value="ANK_REP_REGION"/>
    <property type="match status" value="1"/>
</dbReference>
<dbReference type="SUPFAM" id="SSF53335">
    <property type="entry name" value="S-adenosyl-L-methionine-dependent methyltransferases"/>
    <property type="match status" value="1"/>
</dbReference>
<sequence>MTNTTEKANSPGHSCKTAASAMENPADDDSECRGGDSDDECVVPESLSRTIYLGKSHHNNTNDHGGGNTRNLMGNTGNHHSRRRSCRNQDTRRSSSSSPSPSAPIMQSYSDEEAVPVPAPLLNRPIPGSRDDPATMSKADANYYGAKNELSTGINNNNDDDSLSTFSRFLHLLRTHHKPSLDIVPMDGDGNCLFRAISLQVYGDSTMHMDVRRDCLDYMERDAEHFRDFVIYDGHEEFTEYVARKRKNGVHGNHAEIQAMSELYNRTIEVYVPDHGIEPINIFHSEYKGVGDAPIRLCYMDGNHYDAVIDPLLPTAGLGLCLPGLQPGLADKLQLEEAKQKSSESALEEKMRLALEESQRTIKEREEMEMKEALRKSCEFATTVDSDDDLYKKKAMYLSEIEAAEFDLEQAVLASSLESYQKTEQERKPPSLRRIETEGDDHDNGVLEHEENINTKGGSSCSRSKNNNDDENYHLSRAQLVAAQQDTTTGLSPLMIASQHGHIDICRALLDAGAPWNAVDRRGKCAGDYATDMQHWDVVNLLVDVGTKAELILGASIRLTKQLNECNPDATTTSEQSKQDDSNKRHKSNDMEKDSALTSGVAAVPVSHEPCTKPDYLQHSNVRYNAANTLLLDDDDDAVMMQWEKPLMHAHASILTHSGTRRKRVLNVGFGLGIVDTALQSHEPSLHVIIEAHPTVHNKMIHDGWGRKENVRICFGRWQDELPKLIAEGVVFDGIFFDTYGEHFTDLEDFHALMAQALSKPDGVYSFL</sequence>
<proteinExistence type="predicted"/>